<dbReference type="EnsemblPlants" id="OPUNC11G17820.1">
    <property type="protein sequence ID" value="OPUNC11G17820.1"/>
    <property type="gene ID" value="OPUNC11G17820"/>
</dbReference>
<dbReference type="AlphaFoldDB" id="A0A0E0MHP0"/>
<reference evidence="1" key="1">
    <citation type="submission" date="2015-04" db="UniProtKB">
        <authorList>
            <consortium name="EnsemblPlants"/>
        </authorList>
    </citation>
    <scope>IDENTIFICATION</scope>
</reference>
<organism evidence="1">
    <name type="scientific">Oryza punctata</name>
    <name type="common">Red rice</name>
    <dbReference type="NCBI Taxonomy" id="4537"/>
    <lineage>
        <taxon>Eukaryota</taxon>
        <taxon>Viridiplantae</taxon>
        <taxon>Streptophyta</taxon>
        <taxon>Embryophyta</taxon>
        <taxon>Tracheophyta</taxon>
        <taxon>Spermatophyta</taxon>
        <taxon>Magnoliopsida</taxon>
        <taxon>Liliopsida</taxon>
        <taxon>Poales</taxon>
        <taxon>Poaceae</taxon>
        <taxon>BOP clade</taxon>
        <taxon>Oryzoideae</taxon>
        <taxon>Oryzeae</taxon>
        <taxon>Oryzinae</taxon>
        <taxon>Oryza</taxon>
    </lineage>
</organism>
<name>A0A0E0MHP0_ORYPU</name>
<accession>A0A0E0MHP0</accession>
<proteinExistence type="predicted"/>
<sequence>MPPLRPPRVTSVPPLRLWVTVAPPPAGMLPRRIFTRQVTAVLPLRRPVPIRGYDSSLSRMIKKIPGSFESIEHYVDIHSNLLIEETRSTLNSAILDITKSQYCHILSMQYCGLKYQYFVDIDLKKKLQHNVITLKMIMIVLVSRNYDDDVQLEEMKYVIFLVNIVSEMRTSEVLSVAADTTKFGAINTILNLEKGSTNFVMIVLSFVTYQGCIQTVKVKNNSRLPHLSFHI</sequence>
<protein>
    <submittedName>
        <fullName evidence="1">Uncharacterized protein</fullName>
    </submittedName>
</protein>
<dbReference type="STRING" id="4537.A0A0E0MHP0"/>
<reference evidence="1" key="2">
    <citation type="submission" date="2018-05" db="EMBL/GenBank/DDBJ databases">
        <title>OpunRS2 (Oryza punctata Reference Sequence Version 2).</title>
        <authorList>
            <person name="Zhang J."/>
            <person name="Kudrna D."/>
            <person name="Lee S."/>
            <person name="Talag J."/>
            <person name="Welchert J."/>
            <person name="Wing R.A."/>
        </authorList>
    </citation>
    <scope>NUCLEOTIDE SEQUENCE [LARGE SCALE GENOMIC DNA]</scope>
</reference>
<evidence type="ECO:0000313" key="1">
    <source>
        <dbReference type="EnsemblPlants" id="OPUNC11G17820.1"/>
    </source>
</evidence>
<dbReference type="Proteomes" id="UP000026962">
    <property type="component" value="Chromosome 11"/>
</dbReference>
<dbReference type="Gramene" id="OPUNC11G17820.1">
    <property type="protein sequence ID" value="OPUNC11G17820.1"/>
    <property type="gene ID" value="OPUNC11G17820"/>
</dbReference>
<evidence type="ECO:0000313" key="2">
    <source>
        <dbReference type="Proteomes" id="UP000026962"/>
    </source>
</evidence>
<dbReference type="HOGENOM" id="CLU_1201491_0_0_1"/>
<keyword evidence="2" id="KW-1185">Reference proteome</keyword>